<comment type="similarity">
    <text evidence="1">Belongs to the enoyl-CoA hydratase/isomerase family.</text>
</comment>
<protein>
    <submittedName>
        <fullName evidence="2">Enoyl-CoA hydratase/isomerase family protein</fullName>
    </submittedName>
</protein>
<evidence type="ECO:0000313" key="2">
    <source>
        <dbReference type="EMBL" id="MEX1667833.1"/>
    </source>
</evidence>
<name>A0ABV3U1Y4_9GAMM</name>
<dbReference type="InterPro" id="IPR001753">
    <property type="entry name" value="Enoyl-CoA_hydra/iso"/>
</dbReference>
<dbReference type="SUPFAM" id="SSF52096">
    <property type="entry name" value="ClpP/crotonase"/>
    <property type="match status" value="1"/>
</dbReference>
<gene>
    <name evidence="2" type="ORF">AB4876_02865</name>
</gene>
<dbReference type="PROSITE" id="PS00166">
    <property type="entry name" value="ENOYL_COA_HYDRATASE"/>
    <property type="match status" value="1"/>
</dbReference>
<dbReference type="Pfam" id="PF00378">
    <property type="entry name" value="ECH_1"/>
    <property type="match status" value="1"/>
</dbReference>
<accession>A0ABV3U1Y4</accession>
<comment type="caution">
    <text evidence="2">The sequence shown here is derived from an EMBL/GenBank/DDBJ whole genome shotgun (WGS) entry which is preliminary data.</text>
</comment>
<dbReference type="PANTHER" id="PTHR43459">
    <property type="entry name" value="ENOYL-COA HYDRATASE"/>
    <property type="match status" value="1"/>
</dbReference>
<dbReference type="Gene3D" id="3.90.226.10">
    <property type="entry name" value="2-enoyl-CoA Hydratase, Chain A, domain 1"/>
    <property type="match status" value="1"/>
</dbReference>
<organism evidence="2 3">
    <name type="scientific">Zhongshania guokunii</name>
    <dbReference type="NCBI Taxonomy" id="641783"/>
    <lineage>
        <taxon>Bacteria</taxon>
        <taxon>Pseudomonadati</taxon>
        <taxon>Pseudomonadota</taxon>
        <taxon>Gammaproteobacteria</taxon>
        <taxon>Cellvibrionales</taxon>
        <taxon>Spongiibacteraceae</taxon>
        <taxon>Zhongshania</taxon>
    </lineage>
</organism>
<reference evidence="2 3" key="1">
    <citation type="journal article" date="2011" name="Int. J. Syst. Evol. Microbiol.">
        <title>Zhongshania antarctica gen. nov., sp. nov. and Zhongshania guokunii sp. nov., gammaproteobacteria respectively isolated from coastal attached (fast) ice and surface seawater of the Antarctic.</title>
        <authorList>
            <person name="Li H.J."/>
            <person name="Zhang X.Y."/>
            <person name="Chen C.X."/>
            <person name="Zhang Y.J."/>
            <person name="Gao Z.M."/>
            <person name="Yu Y."/>
            <person name="Chen X.L."/>
            <person name="Chen B."/>
            <person name="Zhang Y.Z."/>
        </authorList>
    </citation>
    <scope>NUCLEOTIDE SEQUENCE [LARGE SCALE GENOMIC DNA]</scope>
    <source>
        <strain evidence="2 3">ZS6-22T</strain>
    </source>
</reference>
<dbReference type="InterPro" id="IPR018376">
    <property type="entry name" value="Enoyl-CoA_hyd/isom_CS"/>
</dbReference>
<proteinExistence type="inferred from homology"/>
<evidence type="ECO:0000256" key="1">
    <source>
        <dbReference type="RuleBase" id="RU003707"/>
    </source>
</evidence>
<sequence>MIEISDQQHVRTIALNEPASFNSITEESANALLDALRNAVASDTVRAVLLTGNGKFFCAGGNLKNFMAQQGPLDTYVNKAIEETYNPLANYMMNMPIPLISAVNGPAIGAGVGLALNCDIVLAAKSAYFSLPFVPKLGVVPDMGCSWLVSRGLNYNQALAMCLTGDSLSADDAARAGMIWKSIDDSELMTEASALAANLAKLSSGAVRRTKESLRAAYQNSFNEQLLLEQKLQTESFGGKAFQEGLNAFRERREADFIANGDE</sequence>
<dbReference type="InterPro" id="IPR029045">
    <property type="entry name" value="ClpP/crotonase-like_dom_sf"/>
</dbReference>
<dbReference type="CDD" id="cd06558">
    <property type="entry name" value="crotonase-like"/>
    <property type="match status" value="1"/>
</dbReference>
<keyword evidence="3" id="KW-1185">Reference proteome</keyword>
<dbReference type="EMBL" id="JBFRYA010000002">
    <property type="protein sequence ID" value="MEX1667833.1"/>
    <property type="molecule type" value="Genomic_DNA"/>
</dbReference>
<dbReference type="PANTHER" id="PTHR43459:SF1">
    <property type="entry name" value="EG:BACN32G11.4 PROTEIN"/>
    <property type="match status" value="1"/>
</dbReference>
<evidence type="ECO:0000313" key="3">
    <source>
        <dbReference type="Proteomes" id="UP001557485"/>
    </source>
</evidence>
<dbReference type="RefSeq" id="WP_368380139.1">
    <property type="nucleotide sequence ID" value="NZ_JBFRYA010000002.1"/>
</dbReference>
<dbReference type="Proteomes" id="UP001557485">
    <property type="component" value="Unassembled WGS sequence"/>
</dbReference>